<dbReference type="InterPro" id="IPR058647">
    <property type="entry name" value="BSH_CzcB-like"/>
</dbReference>
<dbReference type="GO" id="GO:0030313">
    <property type="term" value="C:cell envelope"/>
    <property type="evidence" value="ECO:0007669"/>
    <property type="project" value="UniProtKB-SubCell"/>
</dbReference>
<dbReference type="Gene3D" id="2.40.50.100">
    <property type="match status" value="2"/>
</dbReference>
<gene>
    <name evidence="6" type="ORF">ENW00_02495</name>
</gene>
<organism evidence="6">
    <name type="scientific">Dictyoglomus thermophilum</name>
    <dbReference type="NCBI Taxonomy" id="14"/>
    <lineage>
        <taxon>Bacteria</taxon>
        <taxon>Pseudomonadati</taxon>
        <taxon>Dictyoglomota</taxon>
        <taxon>Dictyoglomia</taxon>
        <taxon>Dictyoglomales</taxon>
        <taxon>Dictyoglomaceae</taxon>
        <taxon>Dictyoglomus</taxon>
    </lineage>
</organism>
<evidence type="ECO:0000313" key="6">
    <source>
        <dbReference type="EMBL" id="HFX13011.1"/>
    </source>
</evidence>
<proteinExistence type="predicted"/>
<accession>A0A7C3MK92</accession>
<dbReference type="Pfam" id="PF25989">
    <property type="entry name" value="YknX_C"/>
    <property type="match status" value="1"/>
</dbReference>
<comment type="caution">
    <text evidence="6">The sequence shown here is derived from an EMBL/GenBank/DDBJ whole genome shotgun (WGS) entry which is preliminary data.</text>
</comment>
<evidence type="ECO:0000256" key="2">
    <source>
        <dbReference type="ARBA" id="ARBA00023054"/>
    </source>
</evidence>
<protein>
    <submittedName>
        <fullName evidence="6">Biotin/lipoyl-binding protein</fullName>
    </submittedName>
</protein>
<evidence type="ECO:0000259" key="5">
    <source>
        <dbReference type="Pfam" id="PF25990"/>
    </source>
</evidence>
<evidence type="ECO:0000259" key="4">
    <source>
        <dbReference type="Pfam" id="PF25989"/>
    </source>
</evidence>
<comment type="subcellular location">
    <subcellularLocation>
        <location evidence="1">Cell envelope</location>
    </subcellularLocation>
</comment>
<dbReference type="Pfam" id="PF25973">
    <property type="entry name" value="BSH_CzcB"/>
    <property type="match status" value="1"/>
</dbReference>
<dbReference type="Gene3D" id="2.40.30.170">
    <property type="match status" value="1"/>
</dbReference>
<name>A0A7C3MK92_DICTH</name>
<feature type="domain" description="CzcB-like barrel-sandwich hybrid" evidence="3">
    <location>
        <begin position="56"/>
        <end position="173"/>
    </location>
</feature>
<dbReference type="InterPro" id="IPR058637">
    <property type="entry name" value="YknX-like_C"/>
</dbReference>
<dbReference type="InterPro" id="IPR050465">
    <property type="entry name" value="UPF0194_transport"/>
</dbReference>
<dbReference type="AlphaFoldDB" id="A0A7C3MK92"/>
<keyword evidence="2" id="KW-0175">Coiled coil</keyword>
<dbReference type="Pfam" id="PF25990">
    <property type="entry name" value="Beta-barrel_YknX"/>
    <property type="match status" value="1"/>
</dbReference>
<dbReference type="PANTHER" id="PTHR32347">
    <property type="entry name" value="EFFLUX SYSTEM COMPONENT YKNX-RELATED"/>
    <property type="match status" value="1"/>
</dbReference>
<dbReference type="PANTHER" id="PTHR32347:SF14">
    <property type="entry name" value="EFFLUX SYSTEM COMPONENT YKNX-RELATED"/>
    <property type="match status" value="1"/>
</dbReference>
<evidence type="ECO:0000259" key="3">
    <source>
        <dbReference type="Pfam" id="PF25973"/>
    </source>
</evidence>
<dbReference type="InterPro" id="IPR058636">
    <property type="entry name" value="Beta-barrel_YknX"/>
</dbReference>
<sequence>MRKVYITILLLGIAIALFAYFQITNRPVDVEVLRLSRRDLPLSISVSGILVFSRKIDIYPKISGVVKEVRVKPGNKVKKGDILATIDAQELKKQMDQIKNMIDLLKINNALRGIGFQQSNTPYFSQDQLKTLENYYDSLKNLYEERIVKAPISGIIAKVNITPGETIKSQEQVPATNFLGNLSSLLSLFNLNISNSNSIITIIDPTSLVGLLKVDENNILKIKEGQDVEIYVDALEENPWRGKITSINMIPSLNKDGSYSYDVSVNIPQLGNKVVEGMSISATINIGVKKNVIVIPLSTISFKEGKTYVYTVENGRAKRKEVVIGDMNTDYVEIKGGLKEGDLVILSPLDKISDNSKIKIYKEN</sequence>
<feature type="domain" description="YknX-like beta-barrel" evidence="5">
    <location>
        <begin position="213"/>
        <end position="284"/>
    </location>
</feature>
<evidence type="ECO:0000256" key="1">
    <source>
        <dbReference type="ARBA" id="ARBA00004196"/>
    </source>
</evidence>
<reference evidence="6" key="1">
    <citation type="journal article" date="2020" name="mSystems">
        <title>Genome- and Community-Level Interaction Insights into Carbon Utilization and Element Cycling Functions of Hydrothermarchaeota in Hydrothermal Sediment.</title>
        <authorList>
            <person name="Zhou Z."/>
            <person name="Liu Y."/>
            <person name="Xu W."/>
            <person name="Pan J."/>
            <person name="Luo Z.H."/>
            <person name="Li M."/>
        </authorList>
    </citation>
    <scope>NUCLEOTIDE SEQUENCE [LARGE SCALE GENOMIC DNA]</scope>
    <source>
        <strain evidence="6">SpSt-81</strain>
    </source>
</reference>
<dbReference type="EMBL" id="DTIN01000009">
    <property type="protein sequence ID" value="HFX13011.1"/>
    <property type="molecule type" value="Genomic_DNA"/>
</dbReference>
<feature type="domain" description="YknX-like C-terminal permuted SH3-like" evidence="4">
    <location>
        <begin position="292"/>
        <end position="359"/>
    </location>
</feature>
<dbReference type="Gene3D" id="2.40.420.20">
    <property type="match status" value="1"/>
</dbReference>
<dbReference type="SUPFAM" id="SSF111369">
    <property type="entry name" value="HlyD-like secretion proteins"/>
    <property type="match status" value="1"/>
</dbReference>